<proteinExistence type="predicted"/>
<protein>
    <submittedName>
        <fullName evidence="2">Uncharacterized protein</fullName>
    </submittedName>
</protein>
<keyword evidence="3" id="KW-1185">Reference proteome</keyword>
<name>A0A3S0PIZ0_9GAMM</name>
<dbReference type="OrthoDB" id="6637817at2"/>
<feature type="region of interest" description="Disordered" evidence="1">
    <location>
        <begin position="87"/>
        <end position="119"/>
    </location>
</feature>
<reference evidence="2 3" key="1">
    <citation type="submission" date="2018-12" db="EMBL/GenBank/DDBJ databases">
        <title>Dyella dinghuensis sp. nov. DHOA06 and Dyella choica sp. nov. 4M-K27, isolated from forest soil.</title>
        <authorList>
            <person name="Qiu L.-H."/>
            <person name="Gao Z.-H."/>
        </authorList>
    </citation>
    <scope>NUCLEOTIDE SEQUENCE [LARGE SCALE GENOMIC DNA]</scope>
    <source>
        <strain evidence="2 3">4M-K27</strain>
    </source>
</reference>
<evidence type="ECO:0000313" key="3">
    <source>
        <dbReference type="Proteomes" id="UP000274358"/>
    </source>
</evidence>
<dbReference type="EMBL" id="RYYV01000026">
    <property type="protein sequence ID" value="RUL70199.1"/>
    <property type="molecule type" value="Genomic_DNA"/>
</dbReference>
<evidence type="ECO:0000313" key="2">
    <source>
        <dbReference type="EMBL" id="RUL70199.1"/>
    </source>
</evidence>
<dbReference type="AlphaFoldDB" id="A0A3S0PIZ0"/>
<feature type="region of interest" description="Disordered" evidence="1">
    <location>
        <begin position="47"/>
        <end position="75"/>
    </location>
</feature>
<gene>
    <name evidence="2" type="ORF">EKH80_21155</name>
</gene>
<dbReference type="RefSeq" id="WP_126686788.1">
    <property type="nucleotide sequence ID" value="NZ_RYYV01000026.1"/>
</dbReference>
<evidence type="ECO:0000256" key="1">
    <source>
        <dbReference type="SAM" id="MobiDB-lite"/>
    </source>
</evidence>
<dbReference type="Proteomes" id="UP000274358">
    <property type="component" value="Unassembled WGS sequence"/>
</dbReference>
<accession>A0A3S0PIZ0</accession>
<comment type="caution">
    <text evidence="2">The sequence shown here is derived from an EMBL/GenBank/DDBJ whole genome shotgun (WGS) entry which is preliminary data.</text>
</comment>
<sequence length="119" mass="13087">MNPSEARQILETLVNGVDPATGEVLAEQTPFNRLVVVRALFQAIRALEQREKPARTRPQPGNAGKPWSKEEDKSLLEAYDAGAPIKHLAEEHARTKGAIQSRLLRHGRLQPATADSSES</sequence>
<organism evidence="2 3">
    <name type="scientific">Dyella choica</name>
    <dbReference type="NCBI Taxonomy" id="1927959"/>
    <lineage>
        <taxon>Bacteria</taxon>
        <taxon>Pseudomonadati</taxon>
        <taxon>Pseudomonadota</taxon>
        <taxon>Gammaproteobacteria</taxon>
        <taxon>Lysobacterales</taxon>
        <taxon>Rhodanobacteraceae</taxon>
        <taxon>Dyella</taxon>
    </lineage>
</organism>